<dbReference type="Proteomes" id="UP000202259">
    <property type="component" value="Chromosome"/>
</dbReference>
<dbReference type="EMBL" id="CP020465">
    <property type="protein sequence ID" value="ASP49910.1"/>
    <property type="molecule type" value="Genomic_DNA"/>
</dbReference>
<evidence type="ECO:0008006" key="3">
    <source>
        <dbReference type="Google" id="ProtNLM"/>
    </source>
</evidence>
<keyword evidence="2" id="KW-1185">Reference proteome</keyword>
<dbReference type="AlphaFoldDB" id="A0A222GDI7"/>
<proteinExistence type="predicted"/>
<name>A0A222GDI7_9GAMM</name>
<sequence length="379" mass="43052">MSLSATEQSIYQNALSFVAEISLNLMAVKVENHPDNFLNWCRELYRICLHDINHDLLEPSQQKPLKKLQETLSNGVSACQLKMARIIPWPIFTDFIKEHTKLQALPERLKLLDYIAAIRSNKLADMIDEDRLAFAGKHSAQHDISVYDFDVEWFAGTRGAKTFHQLLKSHPQAFDQALANIPLDGDVTLANYESFVNAYQGIFADHTNEEKAPLSAATRLLAMRRPDQFIALTSGKIDTLSLGLGLVKLNNQSFDDYWHEMIAGIRNTQWWRSEEPSDEIELQLWKNRAILIDLFLFADNSLAENSNYIRMRDKPKKIKIGVAKAVKRSKASAEAIVDKAFEADDIPDFILNMRSTIVNSVKDGKTVDQAITLMRNIFG</sequence>
<reference evidence="1 2" key="1">
    <citation type="submission" date="2017-08" db="EMBL/GenBank/DDBJ databases">
        <title>Complete genome of Colwellia sp. NB097-1, a psychrophile bacterium ioslated from Bering Sea.</title>
        <authorList>
            <person name="Chen X."/>
        </authorList>
    </citation>
    <scope>NUCLEOTIDE SEQUENCE [LARGE SCALE GENOMIC DNA]</scope>
    <source>
        <strain evidence="1 2">NB097-1</strain>
    </source>
</reference>
<gene>
    <name evidence="1" type="ORF">B5D82_06015</name>
</gene>
<accession>A0A222GDI7</accession>
<protein>
    <recommendedName>
        <fullName evidence="3">Orphan protein</fullName>
    </recommendedName>
</protein>
<evidence type="ECO:0000313" key="1">
    <source>
        <dbReference type="EMBL" id="ASP49910.1"/>
    </source>
</evidence>
<dbReference type="KEGG" id="cber:B5D82_06015"/>
<dbReference type="OrthoDB" id="6190762at2"/>
<evidence type="ECO:0000313" key="2">
    <source>
        <dbReference type="Proteomes" id="UP000202259"/>
    </source>
</evidence>
<organism evidence="1 2">
    <name type="scientific">Cognaticolwellia beringensis</name>
    <dbReference type="NCBI Taxonomy" id="1967665"/>
    <lineage>
        <taxon>Bacteria</taxon>
        <taxon>Pseudomonadati</taxon>
        <taxon>Pseudomonadota</taxon>
        <taxon>Gammaproteobacteria</taxon>
        <taxon>Alteromonadales</taxon>
        <taxon>Colwelliaceae</taxon>
        <taxon>Cognaticolwellia</taxon>
    </lineage>
</organism>